<feature type="coiled-coil region" evidence="1">
    <location>
        <begin position="426"/>
        <end position="478"/>
    </location>
</feature>
<dbReference type="Pfam" id="PF13408">
    <property type="entry name" value="Zn_ribbon_recom"/>
    <property type="match status" value="1"/>
</dbReference>
<dbReference type="InterPro" id="IPR011109">
    <property type="entry name" value="DNA_bind_recombinase_dom"/>
</dbReference>
<evidence type="ECO:0000259" key="4">
    <source>
        <dbReference type="PROSITE" id="PS51737"/>
    </source>
</evidence>
<dbReference type="AlphaFoldDB" id="A0A518H625"/>
<gene>
    <name evidence="5" type="ORF">ElP_42140</name>
</gene>
<dbReference type="PANTHER" id="PTHR30461:SF23">
    <property type="entry name" value="DNA RECOMBINASE-RELATED"/>
    <property type="match status" value="1"/>
</dbReference>
<dbReference type="PROSITE" id="PS51737">
    <property type="entry name" value="RECOMBINASE_DNA_BIND"/>
    <property type="match status" value="1"/>
</dbReference>
<evidence type="ECO:0008006" key="7">
    <source>
        <dbReference type="Google" id="ProtNLM"/>
    </source>
</evidence>
<evidence type="ECO:0000313" key="5">
    <source>
        <dbReference type="EMBL" id="QDV36294.1"/>
    </source>
</evidence>
<keyword evidence="1" id="KW-0175">Coiled coil</keyword>
<accession>A0A518H625</accession>
<dbReference type="Pfam" id="PF07508">
    <property type="entry name" value="Recombinase"/>
    <property type="match status" value="1"/>
</dbReference>
<dbReference type="InterPro" id="IPR036162">
    <property type="entry name" value="Resolvase-like_N_sf"/>
</dbReference>
<dbReference type="SMART" id="SM00857">
    <property type="entry name" value="Resolvase"/>
    <property type="match status" value="1"/>
</dbReference>
<name>A0A518H625_9BACT</name>
<evidence type="ECO:0000313" key="6">
    <source>
        <dbReference type="Proteomes" id="UP000317835"/>
    </source>
</evidence>
<dbReference type="Gene3D" id="3.40.50.1390">
    <property type="entry name" value="Resolvase, N-terminal catalytic domain"/>
    <property type="match status" value="1"/>
</dbReference>
<dbReference type="CDD" id="cd00338">
    <property type="entry name" value="Ser_Recombinase"/>
    <property type="match status" value="1"/>
</dbReference>
<dbReference type="InterPro" id="IPR006119">
    <property type="entry name" value="Resolv_N"/>
</dbReference>
<dbReference type="PANTHER" id="PTHR30461">
    <property type="entry name" value="DNA-INVERTASE FROM LAMBDOID PROPHAGE"/>
    <property type="match status" value="1"/>
</dbReference>
<protein>
    <recommendedName>
        <fullName evidence="7">Recombinase</fullName>
    </recommendedName>
</protein>
<dbReference type="Proteomes" id="UP000317835">
    <property type="component" value="Chromosome"/>
</dbReference>
<dbReference type="PROSITE" id="PS51736">
    <property type="entry name" value="RECOMBINASES_3"/>
    <property type="match status" value="1"/>
</dbReference>
<dbReference type="InterPro" id="IPR050639">
    <property type="entry name" value="SSR_resolvase"/>
</dbReference>
<dbReference type="GO" id="GO:0000150">
    <property type="term" value="F:DNA strand exchange activity"/>
    <property type="evidence" value="ECO:0007669"/>
    <property type="project" value="InterPro"/>
</dbReference>
<feature type="domain" description="Resolvase/invertase-type recombinase catalytic" evidence="3">
    <location>
        <begin position="25"/>
        <end position="176"/>
    </location>
</feature>
<dbReference type="KEGG" id="tpla:ElP_42140"/>
<reference evidence="5 6" key="1">
    <citation type="submission" date="2019-02" db="EMBL/GenBank/DDBJ databases">
        <title>Deep-cultivation of Planctomycetes and their phenomic and genomic characterization uncovers novel biology.</title>
        <authorList>
            <person name="Wiegand S."/>
            <person name="Jogler M."/>
            <person name="Boedeker C."/>
            <person name="Pinto D."/>
            <person name="Vollmers J."/>
            <person name="Rivas-Marin E."/>
            <person name="Kohn T."/>
            <person name="Peeters S.H."/>
            <person name="Heuer A."/>
            <person name="Rast P."/>
            <person name="Oberbeckmann S."/>
            <person name="Bunk B."/>
            <person name="Jeske O."/>
            <person name="Meyerdierks A."/>
            <person name="Storesund J.E."/>
            <person name="Kallscheuer N."/>
            <person name="Luecker S."/>
            <person name="Lage O.M."/>
            <person name="Pohl T."/>
            <person name="Merkel B.J."/>
            <person name="Hornburger P."/>
            <person name="Mueller R.-W."/>
            <person name="Bruemmer F."/>
            <person name="Labrenz M."/>
            <person name="Spormann A.M."/>
            <person name="Op den Camp H."/>
            <person name="Overmann J."/>
            <person name="Amann R."/>
            <person name="Jetten M.S.M."/>
            <person name="Mascher T."/>
            <person name="Medema M.H."/>
            <person name="Devos D.P."/>
            <person name="Kaster A.-K."/>
            <person name="Ovreas L."/>
            <person name="Rohde M."/>
            <person name="Galperin M.Y."/>
            <person name="Jogler C."/>
        </authorList>
    </citation>
    <scope>NUCLEOTIDE SEQUENCE [LARGE SCALE GENOMIC DNA]</scope>
    <source>
        <strain evidence="5 6">ElP</strain>
    </source>
</reference>
<dbReference type="EMBL" id="CP036426">
    <property type="protein sequence ID" value="QDV36294.1"/>
    <property type="molecule type" value="Genomic_DNA"/>
</dbReference>
<feature type="compositionally biased region" description="Basic residues" evidence="2">
    <location>
        <begin position="722"/>
        <end position="732"/>
    </location>
</feature>
<evidence type="ECO:0000256" key="1">
    <source>
        <dbReference type="SAM" id="Coils"/>
    </source>
</evidence>
<organism evidence="5 6">
    <name type="scientific">Tautonia plasticadhaerens</name>
    <dbReference type="NCBI Taxonomy" id="2527974"/>
    <lineage>
        <taxon>Bacteria</taxon>
        <taxon>Pseudomonadati</taxon>
        <taxon>Planctomycetota</taxon>
        <taxon>Planctomycetia</taxon>
        <taxon>Isosphaerales</taxon>
        <taxon>Isosphaeraceae</taxon>
        <taxon>Tautonia</taxon>
    </lineage>
</organism>
<sequence>MIGGDPPAIPGPFSHKIRPGHQDRLAVVYVRQSSPHQVAENRESADLQYQLRRRAMELGWSGSRVLVIDDDQGCSGLSIDNRPGSQRLLAEVSLGHVGIVFGREMSRLARSNRDWHQLLELCALFGVLPADADGVYDPRDVNDRLLLGLKGTLSEAETHVLRTRLHQGKLNKARRGELFTCVPIGYVRSADGGIALDPDEQVRSVVAMVFAPFAELGSIPEVQAHLAAHEIRIGIRAYRGPQRGQLVWRPSRRSTLYAMLRHPAYAGAYVYGRHACDPPLRAAGRSKSGRRTTSPEERVCLLKGRIPAYITWEQFEANGRQLRENDRGRGASRVSSGRGPTLLNGLVRCGRCGRPMSARNARPTVNPRYVCDARKLEYGGPLRQSTAAAAIDRLIEGLVLRAVEPAALELSLRAAERVEQDRERLHRHWRQRLERAEYEASRARRQYDAVDPENRLVARELERQWEQKLAARQRLEEDYARFRHEQPRHLTAADRERIRALAADGPALWRASTTPMADRRAIVRQLVEQVVVARRGETEVIEVVVRWLGGSESRHEVHQGLRRYDGLGDYPRLKGRVTELRGAGRTGEQIAETLKQEGYRTPRGGTFTGHRVRRLFMKLGLTGMPAGVRGPGDLPGSGEWWLPELAAELGVRPIVVHRWRWSGWLHGRQLPGVNGRWIVWADRSELRRLRRLRVHELRTRGRKAPSELTTPKGLRAAESRSARSRTRTRSAT</sequence>
<dbReference type="Pfam" id="PF00239">
    <property type="entry name" value="Resolvase"/>
    <property type="match status" value="1"/>
</dbReference>
<keyword evidence="6" id="KW-1185">Reference proteome</keyword>
<feature type="domain" description="Recombinase" evidence="4">
    <location>
        <begin position="183"/>
        <end position="328"/>
    </location>
</feature>
<dbReference type="InterPro" id="IPR025827">
    <property type="entry name" value="Zn_ribbon_recom_dom"/>
</dbReference>
<feature type="region of interest" description="Disordered" evidence="2">
    <location>
        <begin position="700"/>
        <end position="732"/>
    </location>
</feature>
<proteinExistence type="predicted"/>
<evidence type="ECO:0000259" key="3">
    <source>
        <dbReference type="PROSITE" id="PS51736"/>
    </source>
</evidence>
<dbReference type="InterPro" id="IPR038109">
    <property type="entry name" value="DNA_bind_recomb_sf"/>
</dbReference>
<dbReference type="Gene3D" id="3.90.1750.20">
    <property type="entry name" value="Putative Large Serine Recombinase, Chain B, Domain 2"/>
    <property type="match status" value="1"/>
</dbReference>
<dbReference type="GO" id="GO:0003677">
    <property type="term" value="F:DNA binding"/>
    <property type="evidence" value="ECO:0007669"/>
    <property type="project" value="InterPro"/>
</dbReference>
<dbReference type="OrthoDB" id="244546at2"/>
<evidence type="ECO:0000256" key="2">
    <source>
        <dbReference type="SAM" id="MobiDB-lite"/>
    </source>
</evidence>
<dbReference type="RefSeq" id="WP_145272443.1">
    <property type="nucleotide sequence ID" value="NZ_CP036426.1"/>
</dbReference>
<dbReference type="SUPFAM" id="SSF53041">
    <property type="entry name" value="Resolvase-like"/>
    <property type="match status" value="1"/>
</dbReference>